<dbReference type="FlyBase" id="FBgn0040385">
    <property type="gene designation" value="CG12496"/>
</dbReference>
<accession>Q9U1M3</accession>
<reference evidence="2" key="2">
    <citation type="submission" date="1999-12" db="EMBL/GenBank/DDBJ databases">
        <authorList>
            <person name="Benos P."/>
        </authorList>
    </citation>
    <scope>NUCLEOTIDE SEQUENCE</scope>
</reference>
<feature type="region of interest" description="Disordered" evidence="1">
    <location>
        <begin position="166"/>
        <end position="192"/>
    </location>
</feature>
<dbReference type="HOGENOM" id="CLU_732100_0_0_1"/>
<name>Q9U1M3_DROME</name>
<gene>
    <name evidence="2" type="primary">EG:BACH7M4.4</name>
    <name evidence="3" type="ORF">CG12496</name>
</gene>
<evidence type="ECO:0000256" key="1">
    <source>
        <dbReference type="SAM" id="MobiDB-lite"/>
    </source>
</evidence>
<dbReference type="OrthoDB" id="7883305at2759"/>
<proteinExistence type="predicted"/>
<dbReference type="EMBL" id="AL133504">
    <property type="protein sequence ID" value="CAB65845.1"/>
    <property type="molecule type" value="Genomic_DNA"/>
</dbReference>
<dbReference type="VEuPathDB" id="VectorBase:FBgn0040385"/>
<organism evidence="2">
    <name type="scientific">Drosophila melanogaster</name>
    <name type="common">Fruit fly</name>
    <dbReference type="NCBI Taxonomy" id="7227"/>
    <lineage>
        <taxon>Eukaryota</taxon>
        <taxon>Metazoa</taxon>
        <taxon>Ecdysozoa</taxon>
        <taxon>Arthropoda</taxon>
        <taxon>Hexapoda</taxon>
        <taxon>Insecta</taxon>
        <taxon>Pterygota</taxon>
        <taxon>Neoptera</taxon>
        <taxon>Endopterygota</taxon>
        <taxon>Diptera</taxon>
        <taxon>Brachycera</taxon>
        <taxon>Muscomorpha</taxon>
        <taxon>Ephydroidea</taxon>
        <taxon>Drosophilidae</taxon>
        <taxon>Drosophila</taxon>
        <taxon>Sophophora</taxon>
    </lineage>
</organism>
<evidence type="ECO:0000313" key="2">
    <source>
        <dbReference type="EMBL" id="CAB65845.1"/>
    </source>
</evidence>
<reference evidence="2" key="1">
    <citation type="submission" date="1999-12" db="EMBL/GenBank/DDBJ databases">
        <title>Sequencing the distal X chromosome of Drosophila melanogaster.</title>
        <authorList>
            <person name="Murphy L."/>
            <person name="Harris D."/>
            <person name="Barrell B."/>
        </authorList>
    </citation>
    <scope>NUCLEOTIDE SEQUENCE</scope>
</reference>
<dbReference type="AGR" id="FB:FBgn0040385"/>
<sequence length="423" mass="47269">MLKWTASAQRLNEIPVHDQDANQPQRRRLQRRQRRQRRATIANKENVPDTVGYTSTPVPITRLRNSPLVLAPLSDIRNVTPEAVVRSQAPQRVQSVRYATTLPRFAEDYSPNGLPSGQHLALRGLAPLDPFLGQPRYIVGSGAGVNKLKQRRLDEDFVATLEPELQETAVPEPPTPKVEVRPSTPQPASTQMGDQTLDRLIDAILDSACKANASSKKKPRRSTFNLRRRTLVKQQMESNCPQEVLSPSYAPGDDPASDLSFGLVPLPMHNLMPTPEPASPLAKIPHNLLVQLATPVAPKSAPCDNTFCLETPVKALKRTRKEIVAKESPIKRYKVDERNYFEATKTNNGDAGWELGIIECLTGTMARPGIYNQEEKKKSEAANSWSTPCFRGLRTLRPLCCSIGYFPIELYDDMLLNIHCDRF</sequence>
<dbReference type="Pfam" id="PF16056">
    <property type="entry name" value="DUF4799"/>
    <property type="match status" value="1"/>
</dbReference>
<dbReference type="InterPro" id="IPR032057">
    <property type="entry name" value="DUF4799"/>
</dbReference>
<dbReference type="AlphaFoldDB" id="Q9U1M3"/>
<feature type="compositionally biased region" description="Basic residues" evidence="1">
    <location>
        <begin position="25"/>
        <end position="37"/>
    </location>
</feature>
<feature type="compositionally biased region" description="Polar residues" evidence="1">
    <location>
        <begin position="1"/>
        <end position="10"/>
    </location>
</feature>
<protein>
    <submittedName>
        <fullName evidence="2">EG:BACH7M4.4 protein</fullName>
    </submittedName>
</protein>
<evidence type="ECO:0000313" key="3">
    <source>
        <dbReference type="FlyBase" id="FBgn0040385"/>
    </source>
</evidence>
<feature type="region of interest" description="Disordered" evidence="1">
    <location>
        <begin position="1"/>
        <end position="37"/>
    </location>
</feature>
<dbReference type="ExpressionAtlas" id="Q9U1M3">
    <property type="expression patterns" value="baseline"/>
</dbReference>